<keyword evidence="1 7" id="KW-0285">Flavoprotein</keyword>
<dbReference type="GO" id="GO:0019430">
    <property type="term" value="P:removal of superoxide radicals"/>
    <property type="evidence" value="ECO:0007669"/>
    <property type="project" value="UniProtKB-UniRule"/>
</dbReference>
<keyword evidence="4" id="KW-1015">Disulfide bond</keyword>
<keyword evidence="5 7" id="KW-0676">Redox-active center</keyword>
<evidence type="ECO:0000256" key="2">
    <source>
        <dbReference type="ARBA" id="ARBA00022827"/>
    </source>
</evidence>
<evidence type="ECO:0000259" key="10">
    <source>
        <dbReference type="Pfam" id="PF07992"/>
    </source>
</evidence>
<evidence type="ECO:0000256" key="4">
    <source>
        <dbReference type="ARBA" id="ARBA00023157"/>
    </source>
</evidence>
<keyword evidence="3 7" id="KW-0560">Oxidoreductase</keyword>
<dbReference type="PANTHER" id="PTHR48105">
    <property type="entry name" value="THIOREDOXIN REDUCTASE 1-RELATED-RELATED"/>
    <property type="match status" value="1"/>
</dbReference>
<evidence type="ECO:0000256" key="6">
    <source>
        <dbReference type="ARBA" id="ARBA00048132"/>
    </source>
</evidence>
<dbReference type="InterPro" id="IPR023753">
    <property type="entry name" value="FAD/NAD-binding_dom"/>
</dbReference>
<dbReference type="Pfam" id="PF07992">
    <property type="entry name" value="Pyr_redox_2"/>
    <property type="match status" value="1"/>
</dbReference>
<dbReference type="SUPFAM" id="SSF51905">
    <property type="entry name" value="FAD/NAD(P)-binding domain"/>
    <property type="match status" value="1"/>
</dbReference>
<evidence type="ECO:0000256" key="9">
    <source>
        <dbReference type="SAM" id="MobiDB-lite"/>
    </source>
</evidence>
<dbReference type="EC" id="1.8.1.9" evidence="7"/>
<dbReference type="RefSeq" id="WP_077100546.1">
    <property type="nucleotide sequence ID" value="NZ_LT717701.1"/>
</dbReference>
<dbReference type="InterPro" id="IPR008255">
    <property type="entry name" value="Pyr_nucl-diS_OxRdtase_2_AS"/>
</dbReference>
<comment type="cofactor">
    <cofactor evidence="8">
        <name>FAD</name>
        <dbReference type="ChEBI" id="CHEBI:57692"/>
    </cofactor>
    <text evidence="8">Binds 1 FAD per subunit.</text>
</comment>
<accession>A0A2U3NE75</accession>
<dbReference type="STRING" id="1841859.GCA_900157385_03313"/>
<dbReference type="InterPro" id="IPR050097">
    <property type="entry name" value="Ferredoxin-NADP_redctase_2"/>
</dbReference>
<evidence type="ECO:0000256" key="7">
    <source>
        <dbReference type="RuleBase" id="RU003880"/>
    </source>
</evidence>
<feature type="domain" description="FAD/NAD(P)-binding" evidence="10">
    <location>
        <begin position="15"/>
        <end position="304"/>
    </location>
</feature>
<dbReference type="OrthoDB" id="9806179at2"/>
<evidence type="ECO:0000256" key="5">
    <source>
        <dbReference type="ARBA" id="ARBA00023284"/>
    </source>
</evidence>
<keyword evidence="12" id="KW-1185">Reference proteome</keyword>
<evidence type="ECO:0000313" key="12">
    <source>
        <dbReference type="Proteomes" id="UP000241595"/>
    </source>
</evidence>
<dbReference type="AlphaFoldDB" id="A0A2U3NE75"/>
<dbReference type="InterPro" id="IPR036188">
    <property type="entry name" value="FAD/NAD-bd_sf"/>
</dbReference>
<keyword evidence="8" id="KW-0521">NADP</keyword>
<dbReference type="NCBIfam" id="TIGR01292">
    <property type="entry name" value="TRX_reduct"/>
    <property type="match status" value="1"/>
</dbReference>
<evidence type="ECO:0000256" key="1">
    <source>
        <dbReference type="ARBA" id="ARBA00022630"/>
    </source>
</evidence>
<proteinExistence type="inferred from homology"/>
<feature type="region of interest" description="Disordered" evidence="9">
    <location>
        <begin position="319"/>
        <end position="342"/>
    </location>
</feature>
<reference evidence="11 12" key="1">
    <citation type="submission" date="2017-01" db="EMBL/GenBank/DDBJ databases">
        <authorList>
            <consortium name="Urmite Genomes"/>
        </authorList>
    </citation>
    <scope>NUCLEOTIDE SEQUENCE [LARGE SCALE GENOMIC DNA]</scope>
    <source>
        <strain evidence="11 12">AB308</strain>
    </source>
</reference>
<comment type="similarity">
    <text evidence="7">Belongs to the class-II pyridine nucleotide-disulfide oxidoreductase family.</text>
</comment>
<dbReference type="PRINTS" id="PR00368">
    <property type="entry name" value="FADPNR"/>
</dbReference>
<evidence type="ECO:0000256" key="3">
    <source>
        <dbReference type="ARBA" id="ARBA00023002"/>
    </source>
</evidence>
<sequence length="342" mass="36294">MTADTPAPDTHDTVHDVIVIGSGPAGYTAALYTARAQLKPLVFEGIAFGGALMTTTEVENYPGFRDGITGPELMDEMREQALRFGADLRMEDIESVSLTGPVKSVVTADGETHRARAVILAMGAAARYLQVPGEQELLGRGVSSCATCDGFFFRDQDIAVIGGGDSAMEEALFLTRFASSVTLVHRRDEFRASKIMLNRARNNEKIKFVTNAAVVSVEGDTTVTGLRLRDNVTGEESTLPVTGVFVAIGHEPRSGLVRDVVDVDPDGYVLVQGRTTSTSLDGVFAAGDLVDRTYRQAITAAGSGCAAAIDAERWLAEHEDTTQHGAPAGNAEGTDTLIGAQR</sequence>
<comment type="catalytic activity">
    <reaction evidence="6 7">
        <text>[thioredoxin]-dithiol + NADP(+) = [thioredoxin]-disulfide + NADPH + H(+)</text>
        <dbReference type="Rhea" id="RHEA:20345"/>
        <dbReference type="Rhea" id="RHEA-COMP:10698"/>
        <dbReference type="Rhea" id="RHEA-COMP:10700"/>
        <dbReference type="ChEBI" id="CHEBI:15378"/>
        <dbReference type="ChEBI" id="CHEBI:29950"/>
        <dbReference type="ChEBI" id="CHEBI:50058"/>
        <dbReference type="ChEBI" id="CHEBI:57783"/>
        <dbReference type="ChEBI" id="CHEBI:58349"/>
        <dbReference type="EC" id="1.8.1.9"/>
    </reaction>
</comment>
<organism evidence="11 12">
    <name type="scientific">Mycobacterium terramassiliense</name>
    <dbReference type="NCBI Taxonomy" id="1841859"/>
    <lineage>
        <taxon>Bacteria</taxon>
        <taxon>Bacillati</taxon>
        <taxon>Actinomycetota</taxon>
        <taxon>Actinomycetes</taxon>
        <taxon>Mycobacteriales</taxon>
        <taxon>Mycobacteriaceae</taxon>
        <taxon>Mycobacterium</taxon>
    </lineage>
</organism>
<evidence type="ECO:0000313" key="11">
    <source>
        <dbReference type="EMBL" id="SPM29818.1"/>
    </source>
</evidence>
<dbReference type="EMBL" id="FTRV01000013">
    <property type="protein sequence ID" value="SPM29818.1"/>
    <property type="molecule type" value="Genomic_DNA"/>
</dbReference>
<dbReference type="GO" id="GO:0005737">
    <property type="term" value="C:cytoplasm"/>
    <property type="evidence" value="ECO:0007669"/>
    <property type="project" value="InterPro"/>
</dbReference>
<comment type="subunit">
    <text evidence="7">Homodimer.</text>
</comment>
<dbReference type="Proteomes" id="UP000241595">
    <property type="component" value="Unassembled WGS sequence"/>
</dbReference>
<evidence type="ECO:0000256" key="8">
    <source>
        <dbReference type="RuleBase" id="RU003881"/>
    </source>
</evidence>
<keyword evidence="2 7" id="KW-0274">FAD</keyword>
<dbReference type="PRINTS" id="PR00469">
    <property type="entry name" value="PNDRDTASEII"/>
</dbReference>
<dbReference type="PROSITE" id="PS00573">
    <property type="entry name" value="PYRIDINE_REDOX_2"/>
    <property type="match status" value="1"/>
</dbReference>
<dbReference type="GO" id="GO:0004791">
    <property type="term" value="F:thioredoxin-disulfide reductase (NADPH) activity"/>
    <property type="evidence" value="ECO:0007669"/>
    <property type="project" value="UniProtKB-UniRule"/>
</dbReference>
<gene>
    <name evidence="11" type="ORF">MTAB308_3313</name>
</gene>
<name>A0A2U3NE75_9MYCO</name>
<protein>
    <recommendedName>
        <fullName evidence="7">Thioredoxin reductase</fullName>
        <ecNumber evidence="7">1.8.1.9</ecNumber>
    </recommendedName>
</protein>
<dbReference type="Gene3D" id="3.50.50.60">
    <property type="entry name" value="FAD/NAD(P)-binding domain"/>
    <property type="match status" value="2"/>
</dbReference>
<dbReference type="InterPro" id="IPR005982">
    <property type="entry name" value="Thioredox_Rdtase"/>
</dbReference>